<evidence type="ECO:0000256" key="1">
    <source>
        <dbReference type="SAM" id="Phobius"/>
    </source>
</evidence>
<dbReference type="RefSeq" id="WP_015724347.1">
    <property type="nucleotide sequence ID" value="NC_014972.1"/>
</dbReference>
<feature type="domain" description="Flavinylation-associated cytochrome" evidence="2">
    <location>
        <begin position="24"/>
        <end position="74"/>
    </location>
</feature>
<evidence type="ECO:0000259" key="2">
    <source>
        <dbReference type="Pfam" id="PF14358"/>
    </source>
</evidence>
<dbReference type="Pfam" id="PF14358">
    <property type="entry name" value="DUF4405"/>
    <property type="match status" value="1"/>
</dbReference>
<dbReference type="EMBL" id="CP002364">
    <property type="protein sequence ID" value="ADW17806.1"/>
    <property type="molecule type" value="Genomic_DNA"/>
</dbReference>
<evidence type="ECO:0000313" key="4">
    <source>
        <dbReference type="Proteomes" id="UP000006365"/>
    </source>
</evidence>
<dbReference type="AlphaFoldDB" id="A0A7U4DP62"/>
<dbReference type="InterPro" id="IPR025517">
    <property type="entry name" value="DUF4405"/>
</dbReference>
<feature type="transmembrane region" description="Helical" evidence="1">
    <location>
        <begin position="86"/>
        <end position="107"/>
    </location>
</feature>
<proteinExistence type="predicted"/>
<feature type="transmembrane region" description="Helical" evidence="1">
    <location>
        <begin position="58"/>
        <end position="74"/>
    </location>
</feature>
<reference evidence="3 4" key="1">
    <citation type="journal article" date="2011" name="Stand. Genomic Sci.">
        <title>Complete genome sequence of Desulfobulbus propionicus type strain (1pr3).</title>
        <authorList>
            <person name="Pagani I."/>
            <person name="Lapidus A."/>
            <person name="Nolan M."/>
            <person name="Lucas S."/>
            <person name="Hammon N."/>
            <person name="Deshpande S."/>
            <person name="Cheng J.F."/>
            <person name="Chertkov O."/>
            <person name="Davenport K."/>
            <person name="Tapia R."/>
            <person name="Han C."/>
            <person name="Goodwin L."/>
            <person name="Pitluck S."/>
            <person name="Liolios K."/>
            <person name="Mavromatis K."/>
            <person name="Ivanova N."/>
            <person name="Mikhailova N."/>
            <person name="Pati A."/>
            <person name="Chen A."/>
            <person name="Palaniappan K."/>
            <person name="Land M."/>
            <person name="Hauser L."/>
            <person name="Chang Y.J."/>
            <person name="Jeffries C.D."/>
            <person name="Detter J.C."/>
            <person name="Brambilla E."/>
            <person name="Kannan K.P."/>
            <person name="Djao O.D."/>
            <person name="Rohde M."/>
            <person name="Pukall R."/>
            <person name="Spring S."/>
            <person name="Goker M."/>
            <person name="Sikorski J."/>
            <person name="Woyke T."/>
            <person name="Bristow J."/>
            <person name="Eisen J.A."/>
            <person name="Markowitz V."/>
            <person name="Hugenholtz P."/>
            <person name="Kyrpides N.C."/>
            <person name="Klenk H.P."/>
        </authorList>
    </citation>
    <scope>NUCLEOTIDE SEQUENCE [LARGE SCALE GENOMIC DNA]</scope>
    <source>
        <strain evidence="4">ATCC 33891 / DSM 2032 / 1pr3</strain>
    </source>
</reference>
<protein>
    <recommendedName>
        <fullName evidence="2">Flavinylation-associated cytochrome domain-containing protein</fullName>
    </recommendedName>
</protein>
<sequence>MQPINGLNPTDRITKRSWQIQRSWLTPFTFGTFIFTAVTGILLFFNIHGGLVKPAHEWISWLLVIAALLHLVHNRRSFTSTLSQPLAKVVVVFFFLLLGASVLPMGIGDQQQHRHPAERITEALVRAPLSTVAKVANRLPEETVQLLWNKGIRAQGTEQSIQAIAAENRQGTMEILSIIFQGQTATTQKKRDHI</sequence>
<organism evidence="3 4">
    <name type="scientific">Desulfobulbus propionicus (strain ATCC 33891 / DSM 2032 / VKM B-1956 / 1pr3)</name>
    <dbReference type="NCBI Taxonomy" id="577650"/>
    <lineage>
        <taxon>Bacteria</taxon>
        <taxon>Pseudomonadati</taxon>
        <taxon>Thermodesulfobacteriota</taxon>
        <taxon>Desulfobulbia</taxon>
        <taxon>Desulfobulbales</taxon>
        <taxon>Desulfobulbaceae</taxon>
        <taxon>Desulfobulbus</taxon>
    </lineage>
</organism>
<accession>A0A7U4DP62</accession>
<name>A0A7U4DP62_DESPD</name>
<feature type="transmembrane region" description="Helical" evidence="1">
    <location>
        <begin position="24"/>
        <end position="46"/>
    </location>
</feature>
<keyword evidence="1" id="KW-1133">Transmembrane helix</keyword>
<keyword evidence="4" id="KW-1185">Reference proteome</keyword>
<gene>
    <name evidence="3" type="ordered locus">Despr_1654</name>
</gene>
<dbReference type="Proteomes" id="UP000006365">
    <property type="component" value="Chromosome"/>
</dbReference>
<evidence type="ECO:0000313" key="3">
    <source>
        <dbReference type="EMBL" id="ADW17806.1"/>
    </source>
</evidence>
<dbReference type="KEGG" id="dpr:Despr_1654"/>
<keyword evidence="1" id="KW-0472">Membrane</keyword>
<keyword evidence="1" id="KW-0812">Transmembrane</keyword>